<accession>A0AA48SF48</accession>
<gene>
    <name evidence="1" type="primary">ORF5</name>
</gene>
<reference evidence="1 2" key="1">
    <citation type="journal article" date="2022" name="J. Gen. Plant Pathol.">
        <title>Diverse RNA viruses in a parasitic flowering plant (spruce dwarf mistletoe) revealed through RNA-seq data mining.</title>
        <authorList>
            <person name="Sidharthan V.K."/>
            <person name="Chaturvedi K.K."/>
            <person name="Baranwal V.K."/>
        </authorList>
    </citation>
    <scope>NUCLEOTIDE SEQUENCE [LARGE SCALE GENOMIC DNA]</scope>
    <source>
        <strain evidence="1">China</strain>
    </source>
</reference>
<keyword evidence="2" id="KW-1185">Reference proteome</keyword>
<dbReference type="Pfam" id="PF21709">
    <property type="entry name" value="ABC_C"/>
    <property type="match status" value="1"/>
</dbReference>
<evidence type="ECO:0000313" key="1">
    <source>
        <dbReference type="EMBL" id="DAZ87276.1"/>
    </source>
</evidence>
<organism evidence="1 2">
    <name type="scientific">Arceuthobium sichuanense-associated virus 1</name>
    <dbReference type="NCBI Taxonomy" id="3070160"/>
    <lineage>
        <taxon>Viruses</taxon>
        <taxon>Riboviria</taxon>
        <taxon>Orthornavirae</taxon>
        <taxon>Negarnaviricota</taxon>
        <taxon>Polyploviricotina</taxon>
        <taxon>Bunyaviricetes</taxon>
        <taxon>Elliovirales</taxon>
        <taxon>Fimoviridae</taxon>
        <taxon>Emaravirus</taxon>
        <taxon>Emaravirus visci</taxon>
    </lineage>
</organism>
<proteinExistence type="predicted"/>
<sequence length="204" mass="23946">MSQLNLSIESVLIDLWHDLFYSLAEYLDHEIYDEVIDMKIQLVDDGELNSTTSFEKTAVLKFNKMVFICTQIVDFNGILKNKFKNHLEKFNITLIEKDFRMRYRNKIALSRTIYNTINFNKDLSKIDYWDKALSNISKQSMKNINMAEATLVITCENHLQIIAKLNDIIKNVMNDTDEFKTALDSFEHFNIDEDNDDEPSTSYD</sequence>
<name>A0AA48SF48_9VIRU</name>
<evidence type="ECO:0000313" key="2">
    <source>
        <dbReference type="Proteomes" id="UP001156764"/>
    </source>
</evidence>
<dbReference type="EMBL" id="BK059267">
    <property type="protein sequence ID" value="DAZ87276.1"/>
    <property type="molecule type" value="Viral_cRNA"/>
</dbReference>
<protein>
    <submittedName>
        <fullName evidence="1">P5</fullName>
    </submittedName>
</protein>
<dbReference type="InterPro" id="IPR049105">
    <property type="entry name" value="ABC_C"/>
</dbReference>
<dbReference type="Proteomes" id="UP001156764">
    <property type="component" value="Genome"/>
</dbReference>